<feature type="transmembrane region" description="Helical" evidence="2">
    <location>
        <begin position="14"/>
        <end position="36"/>
    </location>
</feature>
<feature type="region of interest" description="Disordered" evidence="1">
    <location>
        <begin position="316"/>
        <end position="418"/>
    </location>
</feature>
<dbReference type="RefSeq" id="WP_109595025.1">
    <property type="nucleotide sequence ID" value="NZ_BONA01000052.1"/>
</dbReference>
<comment type="caution">
    <text evidence="3">The sequence shown here is derived from an EMBL/GenBank/DDBJ whole genome shotgun (WGS) entry which is preliminary data.</text>
</comment>
<dbReference type="EMBL" id="QGGR01000009">
    <property type="protein sequence ID" value="PWK46627.1"/>
    <property type="molecule type" value="Genomic_DNA"/>
</dbReference>
<feature type="region of interest" description="Disordered" evidence="1">
    <location>
        <begin position="176"/>
        <end position="230"/>
    </location>
</feature>
<evidence type="ECO:0000256" key="1">
    <source>
        <dbReference type="SAM" id="MobiDB-lite"/>
    </source>
</evidence>
<protein>
    <submittedName>
        <fullName evidence="3">Uncharacterized protein</fullName>
    </submittedName>
</protein>
<proteinExistence type="predicted"/>
<dbReference type="Proteomes" id="UP000245697">
    <property type="component" value="Unassembled WGS sequence"/>
</dbReference>
<sequence>MPERDTQSGHSARLLRGLVWAGVVLAPIAAAVVLIGGDSSSIRFAVLLMAVSVVLIGASMLVRADPVLLRMDVEDRVAEEVDGLRRQLRAEFATAAPAGPEVDPGPPPPAHHPGGRAQVAPPAAFTPPPGRPTFVHQPEPVVLDEPEPEYHYEETGYGYDDQTTGYQQQGYQEGYQPESYQDGYQEDGYQDGYPDDGYQDPAYQDPGYQDEGYQQPAPAPVPARATGGRASVPGIVQPVSPAQSQGFAAQGTTSQGFAAQGVTSQGFAAQGFAAQGVPAGRASAAVPPAVPVARAAAVPPAVPVARAAAVPGPPIGRPVPRPRAAASVPGAMPPGPNGMMAPPPARAAVTVRPGGTQYGRPEAPDGDFGATNGYAGGDDPEMSAEYKARRHRPSANDTNVGTLDDFAGYPGYSSQENW</sequence>
<keyword evidence="2" id="KW-1133">Transmembrane helix</keyword>
<name>A0A316FX30_9ACTN</name>
<keyword evidence="2" id="KW-0472">Membrane</keyword>
<feature type="transmembrane region" description="Helical" evidence="2">
    <location>
        <begin position="42"/>
        <end position="62"/>
    </location>
</feature>
<dbReference type="OrthoDB" id="3298871at2"/>
<evidence type="ECO:0000256" key="2">
    <source>
        <dbReference type="SAM" id="Phobius"/>
    </source>
</evidence>
<keyword evidence="4" id="KW-1185">Reference proteome</keyword>
<feature type="compositionally biased region" description="Acidic residues" evidence="1">
    <location>
        <begin position="184"/>
        <end position="198"/>
    </location>
</feature>
<dbReference type="AlphaFoldDB" id="A0A316FX30"/>
<evidence type="ECO:0000313" key="3">
    <source>
        <dbReference type="EMBL" id="PWK46627.1"/>
    </source>
</evidence>
<feature type="region of interest" description="Disordered" evidence="1">
    <location>
        <begin position="95"/>
        <end position="138"/>
    </location>
</feature>
<gene>
    <name evidence="3" type="ORF">BC793_109196</name>
</gene>
<feature type="compositionally biased region" description="Pro residues" evidence="1">
    <location>
        <begin position="331"/>
        <end position="345"/>
    </location>
</feature>
<keyword evidence="2" id="KW-0812">Transmembrane</keyword>
<accession>A0A316FX30</accession>
<evidence type="ECO:0000313" key="4">
    <source>
        <dbReference type="Proteomes" id="UP000245697"/>
    </source>
</evidence>
<reference evidence="3 4" key="1">
    <citation type="submission" date="2018-05" db="EMBL/GenBank/DDBJ databases">
        <title>Genomic Encyclopedia of Archaeal and Bacterial Type Strains, Phase II (KMG-II): from individual species to whole genera.</title>
        <authorList>
            <person name="Goeker M."/>
        </authorList>
    </citation>
    <scope>NUCLEOTIDE SEQUENCE [LARGE SCALE GENOMIC DNA]</scope>
    <source>
        <strain evidence="3 4">DSM 45184</strain>
    </source>
</reference>
<organism evidence="3 4">
    <name type="scientific">Actinoplanes xinjiangensis</name>
    <dbReference type="NCBI Taxonomy" id="512350"/>
    <lineage>
        <taxon>Bacteria</taxon>
        <taxon>Bacillati</taxon>
        <taxon>Actinomycetota</taxon>
        <taxon>Actinomycetes</taxon>
        <taxon>Micromonosporales</taxon>
        <taxon>Micromonosporaceae</taxon>
        <taxon>Actinoplanes</taxon>
    </lineage>
</organism>